<keyword evidence="2" id="KW-0472">Membrane</keyword>
<dbReference type="EMBL" id="JAGSMN010000071">
    <property type="protein sequence ID" value="MBR7672136.1"/>
    <property type="molecule type" value="Genomic_DNA"/>
</dbReference>
<organism evidence="3 4">
    <name type="scientific">Streptomyces daliensis</name>
    <dbReference type="NCBI Taxonomy" id="299421"/>
    <lineage>
        <taxon>Bacteria</taxon>
        <taxon>Bacillati</taxon>
        <taxon>Actinomycetota</taxon>
        <taxon>Actinomycetes</taxon>
        <taxon>Kitasatosporales</taxon>
        <taxon>Streptomycetaceae</taxon>
        <taxon>Streptomyces</taxon>
    </lineage>
</organism>
<feature type="non-terminal residue" evidence="3">
    <location>
        <position position="111"/>
    </location>
</feature>
<evidence type="ECO:0000313" key="3">
    <source>
        <dbReference type="EMBL" id="MBR7672136.1"/>
    </source>
</evidence>
<evidence type="ECO:0000256" key="2">
    <source>
        <dbReference type="SAM" id="Phobius"/>
    </source>
</evidence>
<sequence>MRMARRTVSRTVLVAVCALAVVAGFLVYRWWNDPLDDACGGSLSTVLVPDALGGDEDGSGDGATCHAHAVALCSVCSLIHAGPGPVPPGPGVTGEGVRTRSAARTDRTHHS</sequence>
<accession>A0A8T4III4</accession>
<feature type="region of interest" description="Disordered" evidence="1">
    <location>
        <begin position="86"/>
        <end position="111"/>
    </location>
</feature>
<gene>
    <name evidence="3" type="ORF">KDA82_03625</name>
</gene>
<comment type="caution">
    <text evidence="3">The sequence shown here is derived from an EMBL/GenBank/DDBJ whole genome shotgun (WGS) entry which is preliminary data.</text>
</comment>
<evidence type="ECO:0008006" key="5">
    <source>
        <dbReference type="Google" id="ProtNLM"/>
    </source>
</evidence>
<keyword evidence="4" id="KW-1185">Reference proteome</keyword>
<dbReference type="AlphaFoldDB" id="A0A8T4III4"/>
<keyword evidence="2" id="KW-1133">Transmembrane helix</keyword>
<keyword evidence="2" id="KW-0812">Transmembrane</keyword>
<reference evidence="3" key="1">
    <citation type="submission" date="2021-04" db="EMBL/GenBank/DDBJ databases">
        <title>Sequencing of actinobacteria type strains.</title>
        <authorList>
            <person name="Nguyen G.-S."/>
            <person name="Wentzel A."/>
        </authorList>
    </citation>
    <scope>NUCLEOTIDE SEQUENCE</scope>
    <source>
        <strain evidence="3">DSM 42095</strain>
    </source>
</reference>
<protein>
    <recommendedName>
        <fullName evidence="5">DUF2946 domain-containing protein</fullName>
    </recommendedName>
</protein>
<name>A0A8T4III4_9ACTN</name>
<dbReference type="Proteomes" id="UP000675554">
    <property type="component" value="Unassembled WGS sequence"/>
</dbReference>
<proteinExistence type="predicted"/>
<feature type="transmembrane region" description="Helical" evidence="2">
    <location>
        <begin position="12"/>
        <end position="31"/>
    </location>
</feature>
<evidence type="ECO:0000256" key="1">
    <source>
        <dbReference type="SAM" id="MobiDB-lite"/>
    </source>
</evidence>
<evidence type="ECO:0000313" key="4">
    <source>
        <dbReference type="Proteomes" id="UP000675554"/>
    </source>
</evidence>